<sequence>MEAKKSKLRFNMITRYTREQKLVATVWYHERVYTDMSYKQLAANFRIRFDLKYPTLNTLQQWDRKLFKKGRIYKMHKPIKRLMQVPYVKASFVKFPNIAIKTRANLLGISWTTLISILNNDISPEEVELLKKKGEERANKNSGDTESMKVVEKNCSKNDSDNNINIETISD</sequence>
<feature type="compositionally biased region" description="Basic and acidic residues" evidence="1">
    <location>
        <begin position="146"/>
        <end position="160"/>
    </location>
</feature>
<gene>
    <name evidence="2" type="ORF">PSYICH_LOCUS12910</name>
</gene>
<feature type="compositionally biased region" description="Polar residues" evidence="1">
    <location>
        <begin position="161"/>
        <end position="171"/>
    </location>
</feature>
<proteinExistence type="predicted"/>
<dbReference type="OrthoDB" id="9979538at2759"/>
<accession>A0A9P0GGH9</accession>
<keyword evidence="3" id="KW-1185">Reference proteome</keyword>
<dbReference type="Proteomes" id="UP001153636">
    <property type="component" value="Chromosome 6"/>
</dbReference>
<organism evidence="2 3">
    <name type="scientific">Psylliodes chrysocephalus</name>
    <dbReference type="NCBI Taxonomy" id="3402493"/>
    <lineage>
        <taxon>Eukaryota</taxon>
        <taxon>Metazoa</taxon>
        <taxon>Ecdysozoa</taxon>
        <taxon>Arthropoda</taxon>
        <taxon>Hexapoda</taxon>
        <taxon>Insecta</taxon>
        <taxon>Pterygota</taxon>
        <taxon>Neoptera</taxon>
        <taxon>Endopterygota</taxon>
        <taxon>Coleoptera</taxon>
        <taxon>Polyphaga</taxon>
        <taxon>Cucujiformia</taxon>
        <taxon>Chrysomeloidea</taxon>
        <taxon>Chrysomelidae</taxon>
        <taxon>Galerucinae</taxon>
        <taxon>Alticini</taxon>
        <taxon>Psylliodes</taxon>
    </lineage>
</organism>
<name>A0A9P0GGH9_9CUCU</name>
<protein>
    <submittedName>
        <fullName evidence="2">Uncharacterized protein</fullName>
    </submittedName>
</protein>
<evidence type="ECO:0000313" key="2">
    <source>
        <dbReference type="EMBL" id="CAH1112774.1"/>
    </source>
</evidence>
<evidence type="ECO:0000256" key="1">
    <source>
        <dbReference type="SAM" id="MobiDB-lite"/>
    </source>
</evidence>
<dbReference type="EMBL" id="OV651818">
    <property type="protein sequence ID" value="CAH1112774.1"/>
    <property type="molecule type" value="Genomic_DNA"/>
</dbReference>
<dbReference type="AlphaFoldDB" id="A0A9P0GGH9"/>
<evidence type="ECO:0000313" key="3">
    <source>
        <dbReference type="Proteomes" id="UP001153636"/>
    </source>
</evidence>
<reference evidence="2" key="1">
    <citation type="submission" date="2022-01" db="EMBL/GenBank/DDBJ databases">
        <authorList>
            <person name="King R."/>
        </authorList>
    </citation>
    <scope>NUCLEOTIDE SEQUENCE</scope>
</reference>
<feature type="region of interest" description="Disordered" evidence="1">
    <location>
        <begin position="133"/>
        <end position="171"/>
    </location>
</feature>